<dbReference type="EC" id="2.1.2.9" evidence="3 8"/>
<evidence type="ECO:0000256" key="2">
    <source>
        <dbReference type="ARBA" id="ARBA00010699"/>
    </source>
</evidence>
<feature type="domain" description="Formyl transferase N-terminal" evidence="9">
    <location>
        <begin position="6"/>
        <end position="177"/>
    </location>
</feature>
<feature type="binding site" evidence="8">
    <location>
        <begin position="112"/>
        <end position="115"/>
    </location>
    <ligand>
        <name>(6S)-5,6,7,8-tetrahydrofolate</name>
        <dbReference type="ChEBI" id="CHEBI:57453"/>
    </ligand>
</feature>
<keyword evidence="12" id="KW-1185">Reference proteome</keyword>
<dbReference type="InterPro" id="IPR044135">
    <property type="entry name" value="Met-tRNA-FMT_C"/>
</dbReference>
<evidence type="ECO:0000256" key="4">
    <source>
        <dbReference type="ARBA" id="ARBA00016014"/>
    </source>
</evidence>
<dbReference type="InterPro" id="IPR011034">
    <property type="entry name" value="Formyl_transferase-like_C_sf"/>
</dbReference>
<evidence type="ECO:0000256" key="1">
    <source>
        <dbReference type="ARBA" id="ARBA00002606"/>
    </source>
</evidence>
<evidence type="ECO:0000259" key="10">
    <source>
        <dbReference type="Pfam" id="PF02911"/>
    </source>
</evidence>
<dbReference type="PANTHER" id="PTHR11138:SF5">
    <property type="entry name" value="METHIONYL-TRNA FORMYLTRANSFERASE, MITOCHONDRIAL"/>
    <property type="match status" value="1"/>
</dbReference>
<dbReference type="RefSeq" id="WP_104514953.1">
    <property type="nucleotide sequence ID" value="NZ_MQVW01000002.1"/>
</dbReference>
<protein>
    <recommendedName>
        <fullName evidence="4 8">Methionyl-tRNA formyltransferase</fullName>
        <ecNumber evidence="3 8">2.1.2.9</ecNumber>
    </recommendedName>
</protein>
<name>A0A2S6IN48_9FLAO</name>
<gene>
    <name evidence="8" type="primary">fmt</name>
    <name evidence="11" type="ORF">LY01_01244</name>
</gene>
<dbReference type="PANTHER" id="PTHR11138">
    <property type="entry name" value="METHIONYL-TRNA FORMYLTRANSFERASE"/>
    <property type="match status" value="1"/>
</dbReference>
<dbReference type="InterPro" id="IPR036477">
    <property type="entry name" value="Formyl_transf_N_sf"/>
</dbReference>
<dbReference type="InterPro" id="IPR002376">
    <property type="entry name" value="Formyl_transf_N"/>
</dbReference>
<dbReference type="GO" id="GO:0005829">
    <property type="term" value="C:cytosol"/>
    <property type="evidence" value="ECO:0007669"/>
    <property type="project" value="TreeGrafter"/>
</dbReference>
<evidence type="ECO:0000256" key="6">
    <source>
        <dbReference type="ARBA" id="ARBA00022917"/>
    </source>
</evidence>
<accession>A0A2S6IN48</accession>
<dbReference type="Pfam" id="PF02911">
    <property type="entry name" value="Formyl_trans_C"/>
    <property type="match status" value="1"/>
</dbReference>
<dbReference type="Pfam" id="PF00551">
    <property type="entry name" value="Formyl_trans_N"/>
    <property type="match status" value="1"/>
</dbReference>
<dbReference type="SUPFAM" id="SSF50486">
    <property type="entry name" value="FMT C-terminal domain-like"/>
    <property type="match status" value="1"/>
</dbReference>
<comment type="similarity">
    <text evidence="2 8">Belongs to the Fmt family.</text>
</comment>
<dbReference type="NCBIfam" id="TIGR00460">
    <property type="entry name" value="fmt"/>
    <property type="match status" value="1"/>
</dbReference>
<reference evidence="11 12" key="1">
    <citation type="submission" date="2018-02" db="EMBL/GenBank/DDBJ databases">
        <title>Genomic Encyclopedia of Archaeal and Bacterial Type Strains, Phase II (KMG-II): from individual species to whole genera.</title>
        <authorList>
            <person name="Goeker M."/>
        </authorList>
    </citation>
    <scope>NUCLEOTIDE SEQUENCE [LARGE SCALE GENOMIC DNA]</scope>
    <source>
        <strain evidence="11 12">DSM 16809</strain>
    </source>
</reference>
<dbReference type="CDD" id="cd08646">
    <property type="entry name" value="FMT_core_Met-tRNA-FMT_N"/>
    <property type="match status" value="1"/>
</dbReference>
<keyword evidence="5 8" id="KW-0808">Transferase</keyword>
<evidence type="ECO:0000256" key="7">
    <source>
        <dbReference type="ARBA" id="ARBA00048558"/>
    </source>
</evidence>
<dbReference type="InterPro" id="IPR037022">
    <property type="entry name" value="Formyl_trans_C_sf"/>
</dbReference>
<comment type="caution">
    <text evidence="11">The sequence shown here is derived from an EMBL/GenBank/DDBJ whole genome shotgun (WGS) entry which is preliminary data.</text>
</comment>
<dbReference type="SUPFAM" id="SSF53328">
    <property type="entry name" value="Formyltransferase"/>
    <property type="match status" value="1"/>
</dbReference>
<comment type="function">
    <text evidence="1 8">Attaches a formyl group to the free amino group of methionyl-tRNA(fMet). The formyl group appears to play a dual role in the initiator identity of N-formylmethionyl-tRNA by promoting its recognition by IF2 and preventing the misappropriation of this tRNA by the elongation apparatus.</text>
</comment>
<dbReference type="AlphaFoldDB" id="A0A2S6IN48"/>
<dbReference type="Gene3D" id="3.40.50.170">
    <property type="entry name" value="Formyl transferase, N-terminal domain"/>
    <property type="match status" value="1"/>
</dbReference>
<comment type="catalytic activity">
    <reaction evidence="7 8">
        <text>L-methionyl-tRNA(fMet) + (6R)-10-formyltetrahydrofolate = N-formyl-L-methionyl-tRNA(fMet) + (6S)-5,6,7,8-tetrahydrofolate + H(+)</text>
        <dbReference type="Rhea" id="RHEA:24380"/>
        <dbReference type="Rhea" id="RHEA-COMP:9952"/>
        <dbReference type="Rhea" id="RHEA-COMP:9953"/>
        <dbReference type="ChEBI" id="CHEBI:15378"/>
        <dbReference type="ChEBI" id="CHEBI:57453"/>
        <dbReference type="ChEBI" id="CHEBI:78530"/>
        <dbReference type="ChEBI" id="CHEBI:78844"/>
        <dbReference type="ChEBI" id="CHEBI:195366"/>
        <dbReference type="EC" id="2.1.2.9"/>
    </reaction>
</comment>
<dbReference type="InterPro" id="IPR005794">
    <property type="entry name" value="Fmt"/>
</dbReference>
<dbReference type="GO" id="GO:0004479">
    <property type="term" value="F:methionyl-tRNA formyltransferase activity"/>
    <property type="evidence" value="ECO:0007669"/>
    <property type="project" value="UniProtKB-UniRule"/>
</dbReference>
<organism evidence="11 12">
    <name type="scientific">Nonlabens xylanidelens</name>
    <dbReference type="NCBI Taxonomy" id="191564"/>
    <lineage>
        <taxon>Bacteria</taxon>
        <taxon>Pseudomonadati</taxon>
        <taxon>Bacteroidota</taxon>
        <taxon>Flavobacteriia</taxon>
        <taxon>Flavobacteriales</taxon>
        <taxon>Flavobacteriaceae</taxon>
        <taxon>Nonlabens</taxon>
    </lineage>
</organism>
<evidence type="ECO:0000313" key="12">
    <source>
        <dbReference type="Proteomes" id="UP000239002"/>
    </source>
</evidence>
<dbReference type="InterPro" id="IPR041711">
    <property type="entry name" value="Met-tRNA-FMT_N"/>
</dbReference>
<dbReference type="Gene3D" id="3.10.25.10">
    <property type="entry name" value="Formyl transferase, C-terminal domain"/>
    <property type="match status" value="1"/>
</dbReference>
<sequence>MNKSLRIVFFGTPEFATGVLDTLNKSHHTIVAVVTAPDKPAGRGRKINQSDVKKYAVENELPVLQPTNLKSEDFLKELASYNADLQVIVAFRMLPQAVWKMPELGTFNLHASLLPQYRGAAPINWAIINQEKKTGVTTFFIDEKIDTGAIIANQETNIAPLEDVGSLYGRLMAMGASLSLETVNNIAAGTITTTIQKDSQDLKDAPKLNNSNTLIDFKQPASTVDALIRGLYPYPVAKATLINKEAMVVKIHKSTVIEKDHKMTPGSFVIEEGKMVIACGKYMIEIDEIQIPNKKRMKVKDLLNGYTFDPDARFDVA</sequence>
<keyword evidence="6 8" id="KW-0648">Protein biosynthesis</keyword>
<dbReference type="HAMAP" id="MF_00182">
    <property type="entry name" value="Formyl_trans"/>
    <property type="match status" value="1"/>
</dbReference>
<dbReference type="Proteomes" id="UP000239002">
    <property type="component" value="Unassembled WGS sequence"/>
</dbReference>
<dbReference type="InterPro" id="IPR005793">
    <property type="entry name" value="Formyl_trans_C"/>
</dbReference>
<feature type="domain" description="Formyl transferase C-terminal" evidence="10">
    <location>
        <begin position="207"/>
        <end position="306"/>
    </location>
</feature>
<dbReference type="OrthoDB" id="9802815at2"/>
<dbReference type="CDD" id="cd08704">
    <property type="entry name" value="Met_tRNA_FMT_C"/>
    <property type="match status" value="1"/>
</dbReference>
<evidence type="ECO:0000256" key="3">
    <source>
        <dbReference type="ARBA" id="ARBA00012261"/>
    </source>
</evidence>
<proteinExistence type="inferred from homology"/>
<evidence type="ECO:0000259" key="9">
    <source>
        <dbReference type="Pfam" id="PF00551"/>
    </source>
</evidence>
<evidence type="ECO:0000313" key="11">
    <source>
        <dbReference type="EMBL" id="PPK95653.1"/>
    </source>
</evidence>
<evidence type="ECO:0000256" key="8">
    <source>
        <dbReference type="HAMAP-Rule" id="MF_00182"/>
    </source>
</evidence>
<evidence type="ECO:0000256" key="5">
    <source>
        <dbReference type="ARBA" id="ARBA00022679"/>
    </source>
</evidence>
<dbReference type="EMBL" id="PTJE01000002">
    <property type="protein sequence ID" value="PPK95653.1"/>
    <property type="molecule type" value="Genomic_DNA"/>
</dbReference>